<dbReference type="InterPro" id="IPR008991">
    <property type="entry name" value="Translation_prot_SH3-like_sf"/>
</dbReference>
<feature type="domain" description="Large ribosomal subunit protein uL2 C-terminal" evidence="7">
    <location>
        <begin position="124"/>
        <end position="252"/>
    </location>
</feature>
<dbReference type="GO" id="GO:0019843">
    <property type="term" value="F:rRNA binding"/>
    <property type="evidence" value="ECO:0007669"/>
    <property type="project" value="UniProtKB-UniRule"/>
</dbReference>
<evidence type="ECO:0000313" key="9">
    <source>
        <dbReference type="EMBL" id="AFM13192.1"/>
    </source>
</evidence>
<dbReference type="InterPro" id="IPR012340">
    <property type="entry name" value="NA-bd_OB-fold"/>
</dbReference>
<dbReference type="InterPro" id="IPR005880">
    <property type="entry name" value="Ribosomal_uL2_bac/org-type"/>
</dbReference>
<dbReference type="FunFam" id="4.10.950.10:FF:000001">
    <property type="entry name" value="50S ribosomal protein L2"/>
    <property type="match status" value="1"/>
</dbReference>
<dbReference type="KEGG" id="tpx:Turpa_2552"/>
<name>I4B7D5_TURPD</name>
<protein>
    <recommendedName>
        <fullName evidence="4 5">Large ribosomal subunit protein uL2</fullName>
    </recommendedName>
</protein>
<dbReference type="AlphaFoldDB" id="I4B7D5"/>
<dbReference type="Gene3D" id="2.30.30.30">
    <property type="match status" value="1"/>
</dbReference>
<evidence type="ECO:0000256" key="6">
    <source>
        <dbReference type="SAM" id="MobiDB-lite"/>
    </source>
</evidence>
<gene>
    <name evidence="5" type="primary">rplB</name>
    <name evidence="9" type="ordered locus">Turpa_2552</name>
</gene>
<dbReference type="PATRIC" id="fig|869212.3.peg.2569"/>
<feature type="region of interest" description="Disordered" evidence="6">
    <location>
        <begin position="224"/>
        <end position="265"/>
    </location>
</feature>
<evidence type="ECO:0000256" key="5">
    <source>
        <dbReference type="HAMAP-Rule" id="MF_01320"/>
    </source>
</evidence>
<dbReference type="GO" id="GO:0003735">
    <property type="term" value="F:structural constituent of ribosome"/>
    <property type="evidence" value="ECO:0007669"/>
    <property type="project" value="InterPro"/>
</dbReference>
<dbReference type="Pfam" id="PF00181">
    <property type="entry name" value="Ribosomal_L2_N"/>
    <property type="match status" value="1"/>
</dbReference>
<evidence type="ECO:0000256" key="1">
    <source>
        <dbReference type="ARBA" id="ARBA00005636"/>
    </source>
</evidence>
<comment type="subunit">
    <text evidence="5">Part of the 50S ribosomal subunit. Forms a bridge to the 30S subunit in the 70S ribosome.</text>
</comment>
<dbReference type="InterPro" id="IPR022671">
    <property type="entry name" value="Ribosomal_uL2_CS"/>
</dbReference>
<keyword evidence="10" id="KW-1185">Reference proteome</keyword>
<evidence type="ECO:0000313" key="10">
    <source>
        <dbReference type="Proteomes" id="UP000006048"/>
    </source>
</evidence>
<dbReference type="InterPro" id="IPR014726">
    <property type="entry name" value="Ribosomal_uL2_dom3"/>
</dbReference>
<comment type="similarity">
    <text evidence="1 5">Belongs to the universal ribosomal protein uL2 family.</text>
</comment>
<dbReference type="InterPro" id="IPR014722">
    <property type="entry name" value="Rib_uL2_dom2"/>
</dbReference>
<dbReference type="FunFam" id="2.30.30.30:FF:000001">
    <property type="entry name" value="50S ribosomal protein L2"/>
    <property type="match status" value="1"/>
</dbReference>
<dbReference type="HOGENOM" id="CLU_036235_2_1_12"/>
<organism evidence="9 10">
    <name type="scientific">Turneriella parva (strain ATCC BAA-1111 / DSM 21527 / NCTC 11395 / H)</name>
    <name type="common">Leptospira parva</name>
    <dbReference type="NCBI Taxonomy" id="869212"/>
    <lineage>
        <taxon>Bacteria</taxon>
        <taxon>Pseudomonadati</taxon>
        <taxon>Spirochaetota</taxon>
        <taxon>Spirochaetia</taxon>
        <taxon>Leptospirales</taxon>
        <taxon>Leptospiraceae</taxon>
        <taxon>Turneriella</taxon>
    </lineage>
</organism>
<dbReference type="PANTHER" id="PTHR13691:SF5">
    <property type="entry name" value="LARGE RIBOSOMAL SUBUNIT PROTEIN UL2M"/>
    <property type="match status" value="1"/>
</dbReference>
<dbReference type="InterPro" id="IPR022669">
    <property type="entry name" value="Ribosomal_uL2_C"/>
</dbReference>
<dbReference type="Proteomes" id="UP000006048">
    <property type="component" value="Chromosome"/>
</dbReference>
<feature type="compositionally biased region" description="Basic residues" evidence="6">
    <location>
        <begin position="253"/>
        <end position="265"/>
    </location>
</feature>
<dbReference type="EMBL" id="CP002959">
    <property type="protein sequence ID" value="AFM13192.1"/>
    <property type="molecule type" value="Genomic_DNA"/>
</dbReference>
<accession>I4B7D5</accession>
<reference evidence="9 10" key="1">
    <citation type="submission" date="2012-06" db="EMBL/GenBank/DDBJ databases">
        <title>The complete chromosome of genome of Turneriella parva DSM 21527.</title>
        <authorList>
            <consortium name="US DOE Joint Genome Institute (JGI-PGF)"/>
            <person name="Lucas S."/>
            <person name="Han J."/>
            <person name="Lapidus A."/>
            <person name="Bruce D."/>
            <person name="Goodwin L."/>
            <person name="Pitluck S."/>
            <person name="Peters L."/>
            <person name="Kyrpides N."/>
            <person name="Mavromatis K."/>
            <person name="Ivanova N."/>
            <person name="Mikhailova N."/>
            <person name="Chertkov O."/>
            <person name="Detter J.C."/>
            <person name="Tapia R."/>
            <person name="Han C."/>
            <person name="Land M."/>
            <person name="Hauser L."/>
            <person name="Markowitz V."/>
            <person name="Cheng J.-F."/>
            <person name="Hugenholtz P."/>
            <person name="Woyke T."/>
            <person name="Wu D."/>
            <person name="Gronow S."/>
            <person name="Wellnitz S."/>
            <person name="Brambilla E."/>
            <person name="Klenk H.-P."/>
            <person name="Eisen J.A."/>
        </authorList>
    </citation>
    <scope>NUCLEOTIDE SEQUENCE [LARGE SCALE GENOMIC DNA]</scope>
    <source>
        <strain evidence="10">ATCC BAA-1111 / DSM 21527 / NCTC 11395 / H</strain>
    </source>
</reference>
<keyword evidence="3 5" id="KW-0687">Ribonucleoprotein</keyword>
<dbReference type="HAMAP" id="MF_01320_B">
    <property type="entry name" value="Ribosomal_uL2_B"/>
    <property type="match status" value="1"/>
</dbReference>
<dbReference type="SMART" id="SM01382">
    <property type="entry name" value="Ribosomal_L2_C"/>
    <property type="match status" value="1"/>
</dbReference>
<keyword evidence="2 5" id="KW-0689">Ribosomal protein</keyword>
<evidence type="ECO:0000256" key="2">
    <source>
        <dbReference type="ARBA" id="ARBA00022980"/>
    </source>
</evidence>
<dbReference type="InterPro" id="IPR002171">
    <property type="entry name" value="Ribosomal_uL2"/>
</dbReference>
<proteinExistence type="inferred from homology"/>
<dbReference type="STRING" id="869212.Turpa_2552"/>
<dbReference type="Pfam" id="PF03947">
    <property type="entry name" value="Ribosomal_L2_C"/>
    <property type="match status" value="1"/>
</dbReference>
<dbReference type="SUPFAM" id="SSF50249">
    <property type="entry name" value="Nucleic acid-binding proteins"/>
    <property type="match status" value="1"/>
</dbReference>
<dbReference type="Gene3D" id="4.10.950.10">
    <property type="entry name" value="Ribosomal protein L2, domain 3"/>
    <property type="match status" value="1"/>
</dbReference>
<keyword evidence="5" id="KW-0694">RNA-binding</keyword>
<dbReference type="GO" id="GO:0002181">
    <property type="term" value="P:cytoplasmic translation"/>
    <property type="evidence" value="ECO:0007669"/>
    <property type="project" value="TreeGrafter"/>
</dbReference>
<evidence type="ECO:0000256" key="3">
    <source>
        <dbReference type="ARBA" id="ARBA00023274"/>
    </source>
</evidence>
<dbReference type="OrthoDB" id="9778722at2"/>
<evidence type="ECO:0000259" key="7">
    <source>
        <dbReference type="SMART" id="SM01382"/>
    </source>
</evidence>
<dbReference type="RefSeq" id="WP_014803697.1">
    <property type="nucleotide sequence ID" value="NC_018020.1"/>
</dbReference>
<dbReference type="GO" id="GO:0015934">
    <property type="term" value="C:large ribosomal subunit"/>
    <property type="evidence" value="ECO:0007669"/>
    <property type="project" value="InterPro"/>
</dbReference>
<evidence type="ECO:0000256" key="4">
    <source>
        <dbReference type="ARBA" id="ARBA00035242"/>
    </source>
</evidence>
<dbReference type="NCBIfam" id="TIGR01171">
    <property type="entry name" value="rplB_bact"/>
    <property type="match status" value="1"/>
</dbReference>
<dbReference type="PIRSF" id="PIRSF002158">
    <property type="entry name" value="Ribosomal_L2"/>
    <property type="match status" value="1"/>
</dbReference>
<keyword evidence="5" id="KW-0699">rRNA-binding</keyword>
<dbReference type="InterPro" id="IPR022666">
    <property type="entry name" value="Ribosomal_uL2_RNA-bd_dom"/>
</dbReference>
<evidence type="ECO:0000259" key="8">
    <source>
        <dbReference type="SMART" id="SM01383"/>
    </source>
</evidence>
<dbReference type="Gene3D" id="2.40.50.140">
    <property type="entry name" value="Nucleic acid-binding proteins"/>
    <property type="match status" value="1"/>
</dbReference>
<dbReference type="GO" id="GO:0016740">
    <property type="term" value="F:transferase activity"/>
    <property type="evidence" value="ECO:0007669"/>
    <property type="project" value="InterPro"/>
</dbReference>
<dbReference type="FunFam" id="2.40.50.140:FF:000003">
    <property type="entry name" value="50S ribosomal protein L2"/>
    <property type="match status" value="1"/>
</dbReference>
<sequence length="280" mass="30632">MPIKRFNPNTPTLRYKTVLKSSEVTATEPHKPLLAYLKETAGRNNRGVITVRRRGGGHKRRYRIVDFRRNKLNVPAVVETIEYDPNRSANIALVCYADGERAYIIAPQGLKVGQKIISGDKVDIEIGNAAPIGTLPIGANIHNIELTLGRGGQLARSAGSFAIITGRDGDYVIIKLPSGEARKVHARCRATIGIVGNLEHELVTLGKAGRSRWLGKRPRVRGVAMNPVDHPLGGGEGKTSGGRHPVTPWGKPTRGKKTRNKRKASERFIVSRKVRTRGGE</sequence>
<dbReference type="PROSITE" id="PS00467">
    <property type="entry name" value="RIBOSOMAL_L2"/>
    <property type="match status" value="1"/>
</dbReference>
<dbReference type="PANTHER" id="PTHR13691">
    <property type="entry name" value="RIBOSOMAL PROTEIN L2"/>
    <property type="match status" value="1"/>
</dbReference>
<dbReference type="SUPFAM" id="SSF50104">
    <property type="entry name" value="Translation proteins SH3-like domain"/>
    <property type="match status" value="1"/>
</dbReference>
<dbReference type="SMART" id="SM01383">
    <property type="entry name" value="Ribosomal_L2"/>
    <property type="match status" value="1"/>
</dbReference>
<feature type="domain" description="Large ribosomal subunit protein uL2 RNA-binding" evidence="8">
    <location>
        <begin position="42"/>
        <end position="118"/>
    </location>
</feature>
<comment type="function">
    <text evidence="5">One of the primary rRNA binding proteins. Required for association of the 30S and 50S subunits to form the 70S ribosome, for tRNA binding and peptide bond formation. It has been suggested to have peptidyltransferase activity; this is somewhat controversial. Makes several contacts with the 16S rRNA in the 70S ribosome.</text>
</comment>